<keyword evidence="3 5" id="KW-1133">Transmembrane helix</keyword>
<proteinExistence type="predicted"/>
<feature type="transmembrane region" description="Helical" evidence="5">
    <location>
        <begin position="151"/>
        <end position="175"/>
    </location>
</feature>
<evidence type="ECO:0000256" key="4">
    <source>
        <dbReference type="ARBA" id="ARBA00023136"/>
    </source>
</evidence>
<dbReference type="AlphaFoldDB" id="A0A251QIV8"/>
<organism evidence="8 9">
    <name type="scientific">Prunus persica</name>
    <name type="common">Peach</name>
    <name type="synonym">Amygdalus persica</name>
    <dbReference type="NCBI Taxonomy" id="3760"/>
    <lineage>
        <taxon>Eukaryota</taxon>
        <taxon>Viridiplantae</taxon>
        <taxon>Streptophyta</taxon>
        <taxon>Embryophyta</taxon>
        <taxon>Tracheophyta</taxon>
        <taxon>Spermatophyta</taxon>
        <taxon>Magnoliopsida</taxon>
        <taxon>eudicotyledons</taxon>
        <taxon>Gunneridae</taxon>
        <taxon>Pentapetalae</taxon>
        <taxon>rosids</taxon>
        <taxon>fabids</taxon>
        <taxon>Rosales</taxon>
        <taxon>Rosaceae</taxon>
        <taxon>Amygdaloideae</taxon>
        <taxon>Amygdaleae</taxon>
        <taxon>Prunus</taxon>
    </lineage>
</organism>
<feature type="transmembrane region" description="Helical" evidence="5">
    <location>
        <begin position="64"/>
        <end position="80"/>
    </location>
</feature>
<evidence type="ECO:0000256" key="5">
    <source>
        <dbReference type="SAM" id="Phobius"/>
    </source>
</evidence>
<feature type="transmembrane region" description="Helical" evidence="5">
    <location>
        <begin position="420"/>
        <end position="439"/>
    </location>
</feature>
<dbReference type="Pfam" id="PF23262">
    <property type="entry name" value="NFD4_C"/>
    <property type="match status" value="1"/>
</dbReference>
<keyword evidence="4 5" id="KW-0472">Membrane</keyword>
<feature type="transmembrane region" description="Helical" evidence="5">
    <location>
        <begin position="451"/>
        <end position="469"/>
    </location>
</feature>
<feature type="transmembrane region" description="Helical" evidence="5">
    <location>
        <begin position="22"/>
        <end position="44"/>
    </location>
</feature>
<dbReference type="InterPro" id="IPR010658">
    <property type="entry name" value="Nodulin-like"/>
</dbReference>
<keyword evidence="2 5" id="KW-0812">Transmembrane</keyword>
<comment type="subcellular location">
    <subcellularLocation>
        <location evidence="1">Membrane</location>
        <topology evidence="1">Multi-pass membrane protein</topology>
    </subcellularLocation>
</comment>
<name>A0A251QIV8_PRUPE</name>
<dbReference type="Gene3D" id="1.20.1250.20">
    <property type="entry name" value="MFS general substrate transporter like domains"/>
    <property type="match status" value="1"/>
</dbReference>
<dbReference type="Proteomes" id="UP000006882">
    <property type="component" value="Chromosome G2"/>
</dbReference>
<evidence type="ECO:0000259" key="7">
    <source>
        <dbReference type="Pfam" id="PF23262"/>
    </source>
</evidence>
<dbReference type="InterPro" id="IPR056555">
    <property type="entry name" value="NFD4_C"/>
</dbReference>
<gene>
    <name evidence="8" type="ORF">PRUPE_2G206500</name>
</gene>
<dbReference type="EMBL" id="CM007652">
    <property type="protein sequence ID" value="ONI23761.1"/>
    <property type="molecule type" value="Genomic_DNA"/>
</dbReference>
<dbReference type="Gramene" id="ONI23761">
    <property type="protein sequence ID" value="ONI23761"/>
    <property type="gene ID" value="PRUPE_2G206500"/>
</dbReference>
<dbReference type="GO" id="GO:0016020">
    <property type="term" value="C:membrane"/>
    <property type="evidence" value="ECO:0000318"/>
    <property type="project" value="GO_Central"/>
</dbReference>
<dbReference type="SUPFAM" id="SSF103473">
    <property type="entry name" value="MFS general substrate transporter"/>
    <property type="match status" value="1"/>
</dbReference>
<feature type="domain" description="NFD4 C-terminal" evidence="7">
    <location>
        <begin position="329"/>
        <end position="536"/>
    </location>
</feature>
<dbReference type="PANTHER" id="PTHR21576">
    <property type="entry name" value="UNCHARACTERIZED NODULIN-LIKE PROTEIN"/>
    <property type="match status" value="1"/>
</dbReference>
<accession>A0A251QIV8</accession>
<feature type="transmembrane region" description="Helical" evidence="5">
    <location>
        <begin position="317"/>
        <end position="341"/>
    </location>
</feature>
<feature type="transmembrane region" description="Helical" evidence="5">
    <location>
        <begin position="181"/>
        <end position="198"/>
    </location>
</feature>
<dbReference type="InterPro" id="IPR036259">
    <property type="entry name" value="MFS_trans_sf"/>
</dbReference>
<evidence type="ECO:0000256" key="1">
    <source>
        <dbReference type="ARBA" id="ARBA00004141"/>
    </source>
</evidence>
<dbReference type="OrthoDB" id="1158332at2759"/>
<evidence type="ECO:0000256" key="2">
    <source>
        <dbReference type="ARBA" id="ARBA00022692"/>
    </source>
</evidence>
<dbReference type="STRING" id="3760.A0A251QIV8"/>
<dbReference type="CDD" id="cd17354">
    <property type="entry name" value="MFS_Mch1p_like"/>
    <property type="match status" value="1"/>
</dbReference>
<feature type="domain" description="Nodulin-like" evidence="6">
    <location>
        <begin position="21"/>
        <end position="266"/>
    </location>
</feature>
<feature type="transmembrane region" description="Helical" evidence="5">
    <location>
        <begin position="361"/>
        <end position="383"/>
    </location>
</feature>
<dbReference type="Pfam" id="PF06813">
    <property type="entry name" value="Nodulin-like"/>
    <property type="match status" value="1"/>
</dbReference>
<feature type="transmembrane region" description="Helical" evidence="5">
    <location>
        <begin position="248"/>
        <end position="267"/>
    </location>
</feature>
<reference evidence="8 9" key="1">
    <citation type="journal article" date="2013" name="Nat. Genet.">
        <title>The high-quality draft genome of peach (Prunus persica) identifies unique patterns of genetic diversity, domestication and genome evolution.</title>
        <authorList>
            <consortium name="International Peach Genome Initiative"/>
            <person name="Verde I."/>
            <person name="Abbott A.G."/>
            <person name="Scalabrin S."/>
            <person name="Jung S."/>
            <person name="Shu S."/>
            <person name="Marroni F."/>
            <person name="Zhebentyayeva T."/>
            <person name="Dettori M.T."/>
            <person name="Grimwood J."/>
            <person name="Cattonaro F."/>
            <person name="Zuccolo A."/>
            <person name="Rossini L."/>
            <person name="Jenkins J."/>
            <person name="Vendramin E."/>
            <person name="Meisel L.A."/>
            <person name="Decroocq V."/>
            <person name="Sosinski B."/>
            <person name="Prochnik S."/>
            <person name="Mitros T."/>
            <person name="Policriti A."/>
            <person name="Cipriani G."/>
            <person name="Dondini L."/>
            <person name="Ficklin S."/>
            <person name="Goodstein D.M."/>
            <person name="Xuan P."/>
            <person name="Del Fabbro C."/>
            <person name="Aramini V."/>
            <person name="Copetti D."/>
            <person name="Gonzalez S."/>
            <person name="Horner D.S."/>
            <person name="Falchi R."/>
            <person name="Lucas S."/>
            <person name="Mica E."/>
            <person name="Maldonado J."/>
            <person name="Lazzari B."/>
            <person name="Bielenberg D."/>
            <person name="Pirona R."/>
            <person name="Miculan M."/>
            <person name="Barakat A."/>
            <person name="Testolin R."/>
            <person name="Stella A."/>
            <person name="Tartarini S."/>
            <person name="Tonutti P."/>
            <person name="Arus P."/>
            <person name="Orellana A."/>
            <person name="Wells C."/>
            <person name="Main D."/>
            <person name="Vizzotto G."/>
            <person name="Silva H."/>
            <person name="Salamini F."/>
            <person name="Schmutz J."/>
            <person name="Morgante M."/>
            <person name="Rokhsar D.S."/>
        </authorList>
    </citation>
    <scope>NUCLEOTIDE SEQUENCE [LARGE SCALE GENOMIC DNA]</scope>
    <source>
        <strain evidence="9">cv. Nemared</strain>
    </source>
</reference>
<feature type="transmembrane region" description="Helical" evidence="5">
    <location>
        <begin position="509"/>
        <end position="530"/>
    </location>
</feature>
<feature type="transmembrane region" description="Helical" evidence="5">
    <location>
        <begin position="395"/>
        <end position="414"/>
    </location>
</feature>
<sequence length="576" mass="63907">MGVHGTWADIKGFALQVLTGRWLMLFASFLMMASAGASYMFGLYSNDIKSVLGYNQSTLNMISFFKDLGANIGIFSGLINEVTPPWVVLSIGAAFNFFGYFMIWLAVTEKIAKPQVWHMCLYITMGANSHTFINTGAFVTCVKNFPRSRGLLIGLLNGYIGLSAAVIAQLYHAFYGDDTKSFTLFVAWLPSAVSLIFLRTIRIMKVIPQKRYYKVLCKFLYISLGLAGYLLIIIIVEQKVNFRQIEYGGSAAIVLFLLFLPLAVVVAEEYISWRTKQSLSTANIEIPSPDSTHVDQNKLSCWKHVFSPPEIGEDHTILQAVFSIEMLTLFLTTLCGLGGMLTMMDNLGQIGTALGYSLESISTFVSLASIWIYLGEVMVGLLSEIFITKYKCPRPLMFTFSLFLSCIGHLLIAFNVPNGLYVASIITGFCFGGVWPLLFSIISEIFGLKHISTLNNVGAMACPLGSYLLNVKVTGYLYDREAEKQLRALGLERKPGEELNCSGGQCFKLPFIIITAVTLLGVLVSLVLVFRTRKFYNSDIYKKFKDEKRAAESETVVTKNPNVGLAKLEAEIDLKS</sequence>
<feature type="transmembrane region" description="Helical" evidence="5">
    <location>
        <begin position="86"/>
        <end position="107"/>
    </location>
</feature>
<keyword evidence="9" id="KW-1185">Reference proteome</keyword>
<evidence type="ECO:0000259" key="6">
    <source>
        <dbReference type="Pfam" id="PF06813"/>
    </source>
</evidence>
<evidence type="ECO:0000256" key="3">
    <source>
        <dbReference type="ARBA" id="ARBA00022989"/>
    </source>
</evidence>
<evidence type="ECO:0000313" key="9">
    <source>
        <dbReference type="Proteomes" id="UP000006882"/>
    </source>
</evidence>
<dbReference type="PANTHER" id="PTHR21576:SF156">
    <property type="entry name" value="PROTEIN NUCLEAR FUSION DEFECTIVE 4-LIKE"/>
    <property type="match status" value="1"/>
</dbReference>
<protein>
    <submittedName>
        <fullName evidence="8">Uncharacterized protein</fullName>
    </submittedName>
</protein>
<dbReference type="eggNOG" id="ENOG502QRB8">
    <property type="taxonomic scope" value="Eukaryota"/>
</dbReference>
<feature type="transmembrane region" description="Helical" evidence="5">
    <location>
        <begin position="219"/>
        <end position="236"/>
    </location>
</feature>
<evidence type="ECO:0000313" key="8">
    <source>
        <dbReference type="EMBL" id="ONI23761.1"/>
    </source>
</evidence>